<reference evidence="1 2" key="1">
    <citation type="journal article" date="2023" name="Microbiol. Spectr.">
        <title>Symbiosis of Carpenter Bees with Uncharacterized Lactic Acid Bacteria Showing NAD Auxotrophy.</title>
        <authorList>
            <person name="Kawasaki S."/>
            <person name="Ozawa K."/>
            <person name="Mori T."/>
            <person name="Yamamoto A."/>
            <person name="Ito M."/>
            <person name="Ohkuma M."/>
            <person name="Sakamoto M."/>
            <person name="Matsutani M."/>
        </authorList>
    </citation>
    <scope>NUCLEOTIDE SEQUENCE [LARGE SCALE GENOMIC DNA]</scope>
    <source>
        <strain evidence="1 2">XA3</strain>
    </source>
</reference>
<dbReference type="RefSeq" id="WP_317635827.1">
    <property type="nucleotide sequence ID" value="NZ_AP026802.1"/>
</dbReference>
<sequence length="117" mass="13149">MAVLIYLNHIQMSSSLESALSELDFEEVYLAASTPTSEIIDKVPNDEINFPIIPPHIQKENKTRAKLVEELSLLANRINETRPDLNIIVTLVGKDLDLLAETIANNDLKIKKIIKID</sequence>
<evidence type="ECO:0000313" key="2">
    <source>
        <dbReference type="Proteomes" id="UP001321861"/>
    </source>
</evidence>
<protein>
    <submittedName>
        <fullName evidence="1">Uncharacterized protein</fullName>
    </submittedName>
</protein>
<dbReference type="AlphaFoldDB" id="A0AAU9D2D9"/>
<evidence type="ECO:0000313" key="1">
    <source>
        <dbReference type="EMBL" id="BDR57894.1"/>
    </source>
</evidence>
<proteinExistence type="predicted"/>
<name>A0AAU9D2D9_9LACO</name>
<dbReference type="KEGG" id="xap:XA3_03350"/>
<organism evidence="1 2">
    <name type="scientific">Xylocopilactobacillus apicola</name>
    <dbReference type="NCBI Taxonomy" id="2932184"/>
    <lineage>
        <taxon>Bacteria</taxon>
        <taxon>Bacillati</taxon>
        <taxon>Bacillota</taxon>
        <taxon>Bacilli</taxon>
        <taxon>Lactobacillales</taxon>
        <taxon>Lactobacillaceae</taxon>
        <taxon>Xylocopilactobacillus</taxon>
    </lineage>
</organism>
<keyword evidence="2" id="KW-1185">Reference proteome</keyword>
<gene>
    <name evidence="1" type="ORF">XA3_03350</name>
</gene>
<dbReference type="EMBL" id="AP026802">
    <property type="protein sequence ID" value="BDR57894.1"/>
    <property type="molecule type" value="Genomic_DNA"/>
</dbReference>
<dbReference type="Proteomes" id="UP001321861">
    <property type="component" value="Chromosome"/>
</dbReference>
<accession>A0AAU9D2D9</accession>